<name>A0A1F7JCU9_9BACT</name>
<accession>A0A1F7JCU9</accession>
<evidence type="ECO:0000313" key="1">
    <source>
        <dbReference type="EMBL" id="OGK53432.1"/>
    </source>
</evidence>
<organism evidence="1 2">
    <name type="scientific">Candidatus Roizmanbacteria bacterium RIFCSPLOWO2_02_FULL_36_11</name>
    <dbReference type="NCBI Taxonomy" id="1802071"/>
    <lineage>
        <taxon>Bacteria</taxon>
        <taxon>Candidatus Roizmaniibacteriota</taxon>
    </lineage>
</organism>
<evidence type="ECO:0000313" key="2">
    <source>
        <dbReference type="Proteomes" id="UP000177418"/>
    </source>
</evidence>
<gene>
    <name evidence="1" type="ORF">A3H78_02765</name>
</gene>
<reference evidence="1 2" key="1">
    <citation type="journal article" date="2016" name="Nat. Commun.">
        <title>Thousands of microbial genomes shed light on interconnected biogeochemical processes in an aquifer system.</title>
        <authorList>
            <person name="Anantharaman K."/>
            <person name="Brown C.T."/>
            <person name="Hug L.A."/>
            <person name="Sharon I."/>
            <person name="Castelle C.J."/>
            <person name="Probst A.J."/>
            <person name="Thomas B.C."/>
            <person name="Singh A."/>
            <person name="Wilkins M.J."/>
            <person name="Karaoz U."/>
            <person name="Brodie E.L."/>
            <person name="Williams K.H."/>
            <person name="Hubbard S.S."/>
            <person name="Banfield J.F."/>
        </authorList>
    </citation>
    <scope>NUCLEOTIDE SEQUENCE [LARGE SCALE GENOMIC DNA]</scope>
</reference>
<dbReference type="AlphaFoldDB" id="A0A1F7JCU9"/>
<dbReference type="Proteomes" id="UP000177418">
    <property type="component" value="Unassembled WGS sequence"/>
</dbReference>
<sequence>MKRNLIKKPAGVTELEDINFQLVDQPIKELYKITAKNLANDDIEHEHTNHLLKLKLAANFQTYRAICKLVKDEPRFPVQGHILARSILDSLFTIFALIDSPEKNTRWFEIAGYKDTMKFFELEKERYSDDILYKDYLLEKEKYFRHFEGILVIKEYYELRYKKILKP</sequence>
<protein>
    <submittedName>
        <fullName evidence="1">Uncharacterized protein</fullName>
    </submittedName>
</protein>
<dbReference type="EMBL" id="MGAV01000019">
    <property type="protein sequence ID" value="OGK53432.1"/>
    <property type="molecule type" value="Genomic_DNA"/>
</dbReference>
<comment type="caution">
    <text evidence="1">The sequence shown here is derived from an EMBL/GenBank/DDBJ whole genome shotgun (WGS) entry which is preliminary data.</text>
</comment>
<proteinExistence type="predicted"/>